<sequence length="68" mass="7994">MRKRYERINLISKELSKEAYKAYAGKRDYKRAVEIYVLLAESMCVPDDISNFAKNMMGRLSKKIDENT</sequence>
<proteinExistence type="predicted"/>
<accession>A0ABR7JKU6</accession>
<reference evidence="1 2" key="1">
    <citation type="submission" date="2020-08" db="EMBL/GenBank/DDBJ databases">
        <authorList>
            <person name="Liu C."/>
            <person name="Sun Q."/>
        </authorList>
    </citation>
    <scope>NUCLEOTIDE SEQUENCE [LARGE SCALE GENOMIC DNA]</scope>
    <source>
        <strain evidence="1 2">NSJ-18</strain>
    </source>
</reference>
<protein>
    <submittedName>
        <fullName evidence="1">Uncharacterized protein</fullName>
    </submittedName>
</protein>
<evidence type="ECO:0000313" key="2">
    <source>
        <dbReference type="Proteomes" id="UP000609849"/>
    </source>
</evidence>
<keyword evidence="2" id="KW-1185">Reference proteome</keyword>
<evidence type="ECO:0000313" key="1">
    <source>
        <dbReference type="EMBL" id="MBC5995534.1"/>
    </source>
</evidence>
<gene>
    <name evidence="1" type="ORF">H8923_02060</name>
</gene>
<dbReference type="EMBL" id="JACRWE010000001">
    <property type="protein sequence ID" value="MBC5995534.1"/>
    <property type="molecule type" value="Genomic_DNA"/>
</dbReference>
<dbReference type="Proteomes" id="UP000609849">
    <property type="component" value="Unassembled WGS sequence"/>
</dbReference>
<name>A0ABR7JKU6_9FIRM</name>
<comment type="caution">
    <text evidence="1">The sequence shown here is derived from an EMBL/GenBank/DDBJ whole genome shotgun (WGS) entry which is preliminary data.</text>
</comment>
<organism evidence="1 2">
    <name type="scientific">Romboutsia faecis</name>
    <dbReference type="NCBI Taxonomy" id="2764597"/>
    <lineage>
        <taxon>Bacteria</taxon>
        <taxon>Bacillati</taxon>
        <taxon>Bacillota</taxon>
        <taxon>Clostridia</taxon>
        <taxon>Peptostreptococcales</taxon>
        <taxon>Peptostreptococcaceae</taxon>
        <taxon>Romboutsia</taxon>
    </lineage>
</organism>
<dbReference type="RefSeq" id="WP_153925385.1">
    <property type="nucleotide sequence ID" value="NZ_JACRWE010000001.1"/>
</dbReference>